<name>A0ACC0A7N9_CATRO</name>
<keyword evidence="2" id="KW-1185">Reference proteome</keyword>
<protein>
    <submittedName>
        <fullName evidence="1">Uncharacterized protein</fullName>
    </submittedName>
</protein>
<evidence type="ECO:0000313" key="1">
    <source>
        <dbReference type="EMBL" id="KAI5656467.1"/>
    </source>
</evidence>
<gene>
    <name evidence="1" type="ORF">M9H77_25260</name>
</gene>
<reference evidence="2" key="1">
    <citation type="journal article" date="2023" name="Nat. Plants">
        <title>Single-cell RNA sequencing provides a high-resolution roadmap for understanding the multicellular compartmentation of specialized metabolism.</title>
        <authorList>
            <person name="Sun S."/>
            <person name="Shen X."/>
            <person name="Li Y."/>
            <person name="Li Y."/>
            <person name="Wang S."/>
            <person name="Li R."/>
            <person name="Zhang H."/>
            <person name="Shen G."/>
            <person name="Guo B."/>
            <person name="Wei J."/>
            <person name="Xu J."/>
            <person name="St-Pierre B."/>
            <person name="Chen S."/>
            <person name="Sun C."/>
        </authorList>
    </citation>
    <scope>NUCLEOTIDE SEQUENCE [LARGE SCALE GENOMIC DNA]</scope>
</reference>
<comment type="caution">
    <text evidence="1">The sequence shown here is derived from an EMBL/GenBank/DDBJ whole genome shotgun (WGS) entry which is preliminary data.</text>
</comment>
<sequence>MEDYKLAHCLILPHPIQGHINPMIQFSKRLQNHGIKITLVATKFLFKTIQDASGSISVETISDGYDEGGVKPEEADLYLETFQRVGSETLSELILKFQDLGFPVNCIVYDPFLPWVVDVAKKFGIFGAAFFTQSCAVNNIYYHVYKGLLKLPLVENEEVRIPGLPSLSSSDFPSFVADYGSYPPVFRLLVNQFLNIEKADWLFINTFHELEKEGIDWMTQILPVMAIGPTIPSMYLDKRLKEDNAYGMNMFQPMTDACITWLNQRSEESVVYVSFGSLAALNAEQMEELAWGLRSSNKHFLWVVRKSEENKLPKGFLEEKTEKGLVVSWCPQLQVLAHKSIGCFLTHCGWNSTLEALSLGVPMVTMPHWSDQSTNSKFVMDVWRTGIKAQSDGNGIVRRDEIEKCIRQVMEGERGTELRKNATKWEELAKQSMEEGGRSDKNIKHFVSKLIAS</sequence>
<proteinExistence type="predicted"/>
<organism evidence="1 2">
    <name type="scientific">Catharanthus roseus</name>
    <name type="common">Madagascar periwinkle</name>
    <name type="synonym">Vinca rosea</name>
    <dbReference type="NCBI Taxonomy" id="4058"/>
    <lineage>
        <taxon>Eukaryota</taxon>
        <taxon>Viridiplantae</taxon>
        <taxon>Streptophyta</taxon>
        <taxon>Embryophyta</taxon>
        <taxon>Tracheophyta</taxon>
        <taxon>Spermatophyta</taxon>
        <taxon>Magnoliopsida</taxon>
        <taxon>eudicotyledons</taxon>
        <taxon>Gunneridae</taxon>
        <taxon>Pentapetalae</taxon>
        <taxon>asterids</taxon>
        <taxon>lamiids</taxon>
        <taxon>Gentianales</taxon>
        <taxon>Apocynaceae</taxon>
        <taxon>Rauvolfioideae</taxon>
        <taxon>Vinceae</taxon>
        <taxon>Catharanthinae</taxon>
        <taxon>Catharanthus</taxon>
    </lineage>
</organism>
<evidence type="ECO:0000313" key="2">
    <source>
        <dbReference type="Proteomes" id="UP001060085"/>
    </source>
</evidence>
<accession>A0ACC0A7N9</accession>
<dbReference type="Proteomes" id="UP001060085">
    <property type="component" value="Linkage Group LG06"/>
</dbReference>
<dbReference type="EMBL" id="CM044706">
    <property type="protein sequence ID" value="KAI5656467.1"/>
    <property type="molecule type" value="Genomic_DNA"/>
</dbReference>